<keyword evidence="1" id="KW-1133">Transmembrane helix</keyword>
<proteinExistence type="predicted"/>
<organism evidence="2 3">
    <name type="scientific">Thiothrix lacustris</name>
    <dbReference type="NCBI Taxonomy" id="525917"/>
    <lineage>
        <taxon>Bacteria</taxon>
        <taxon>Pseudomonadati</taxon>
        <taxon>Pseudomonadota</taxon>
        <taxon>Gammaproteobacteria</taxon>
        <taxon>Thiotrichales</taxon>
        <taxon>Thiotrichaceae</taxon>
        <taxon>Thiothrix</taxon>
    </lineage>
</organism>
<sequence>MGNLIPPRPLRERGLGGEGFLRVLVLLLLAAVSVWWYFYSLPPTLFATTHSHLLLDRDGKLLSAHIAAD</sequence>
<dbReference type="EMBL" id="MTEJ01000741">
    <property type="protein sequence ID" value="OQW98640.1"/>
    <property type="molecule type" value="Genomic_DNA"/>
</dbReference>
<evidence type="ECO:0000313" key="2">
    <source>
        <dbReference type="EMBL" id="OQW98640.1"/>
    </source>
</evidence>
<comment type="caution">
    <text evidence="2">The sequence shown here is derived from an EMBL/GenBank/DDBJ whole genome shotgun (WGS) entry which is preliminary data.</text>
</comment>
<feature type="transmembrane region" description="Helical" evidence="1">
    <location>
        <begin position="20"/>
        <end position="38"/>
    </location>
</feature>
<keyword evidence="1" id="KW-0812">Transmembrane</keyword>
<dbReference type="AlphaFoldDB" id="A0A1Y1Q7M9"/>
<evidence type="ECO:0000313" key="3">
    <source>
        <dbReference type="Proteomes" id="UP000192491"/>
    </source>
</evidence>
<keyword evidence="1" id="KW-0472">Membrane</keyword>
<gene>
    <name evidence="2" type="ORF">BWK73_52005</name>
</gene>
<reference evidence="2 3" key="1">
    <citation type="submission" date="2017-01" db="EMBL/GenBank/DDBJ databases">
        <title>Novel large sulfur bacteria in the metagenomes of groundwater-fed chemosynthetic microbial mats in the Lake Huron basin.</title>
        <authorList>
            <person name="Sharrar A.M."/>
            <person name="Flood B.E."/>
            <person name="Bailey J.V."/>
            <person name="Jones D.S."/>
            <person name="Biddanda B."/>
            <person name="Ruberg S.A."/>
            <person name="Marcus D.N."/>
            <person name="Dick G.J."/>
        </authorList>
    </citation>
    <scope>NUCLEOTIDE SEQUENCE [LARGE SCALE GENOMIC DNA]</scope>
    <source>
        <strain evidence="2">A8</strain>
    </source>
</reference>
<accession>A0A1Y1Q7M9</accession>
<dbReference type="Proteomes" id="UP000192491">
    <property type="component" value="Unassembled WGS sequence"/>
</dbReference>
<evidence type="ECO:0000256" key="1">
    <source>
        <dbReference type="SAM" id="Phobius"/>
    </source>
</evidence>
<protein>
    <submittedName>
        <fullName evidence="2">Uncharacterized protein</fullName>
    </submittedName>
</protein>
<name>A0A1Y1Q7M9_9GAMM</name>
<feature type="non-terminal residue" evidence="2">
    <location>
        <position position="69"/>
    </location>
</feature>